<gene>
    <name evidence="1" type="ORF">ECRASSUSDP1_LOCUS10100</name>
</gene>
<dbReference type="Proteomes" id="UP001295684">
    <property type="component" value="Unassembled WGS sequence"/>
</dbReference>
<organism evidence="1 2">
    <name type="scientific">Euplotes crassus</name>
    <dbReference type="NCBI Taxonomy" id="5936"/>
    <lineage>
        <taxon>Eukaryota</taxon>
        <taxon>Sar</taxon>
        <taxon>Alveolata</taxon>
        <taxon>Ciliophora</taxon>
        <taxon>Intramacronucleata</taxon>
        <taxon>Spirotrichea</taxon>
        <taxon>Hypotrichia</taxon>
        <taxon>Euplotida</taxon>
        <taxon>Euplotidae</taxon>
        <taxon>Moneuplotes</taxon>
    </lineage>
</organism>
<accession>A0AAD1UHC7</accession>
<keyword evidence="2" id="KW-1185">Reference proteome</keyword>
<dbReference type="EMBL" id="CAMPGE010009945">
    <property type="protein sequence ID" value="CAI2368804.1"/>
    <property type="molecule type" value="Genomic_DNA"/>
</dbReference>
<evidence type="ECO:0000313" key="2">
    <source>
        <dbReference type="Proteomes" id="UP001295684"/>
    </source>
</evidence>
<comment type="caution">
    <text evidence="1">The sequence shown here is derived from an EMBL/GenBank/DDBJ whole genome shotgun (WGS) entry which is preliminary data.</text>
</comment>
<protein>
    <submittedName>
        <fullName evidence="1">Uncharacterized protein</fullName>
    </submittedName>
</protein>
<evidence type="ECO:0000313" key="1">
    <source>
        <dbReference type="EMBL" id="CAI2368804.1"/>
    </source>
</evidence>
<dbReference type="AlphaFoldDB" id="A0AAD1UHC7"/>
<name>A0AAD1UHC7_EUPCR</name>
<sequence length="314" mass="36259">MNSEFLVSRKLESTKLRGSQKSREIRFCKGNFSQLSSLRGAIKKNNASTQENGISRSFSNKKEIGLNTNNSQGCQTIQHHEEENKRLLSATKKSINKDLEEFIEDKNTENYGQTRRTHYNFRPRPLKRTTMHRIVHPNVSTQKISYGLDDPRLPPRDKKKVKKVNTQILPQFQATSANFLPHSKPFLKKPKASLSTSLSNFNKPVARTKSRTKKHSQDKFCTIDLNLSPVRRFNEQIFDHQKITRNQVQSIRKAKVGNKLKPKQRDMSTKVLINKNKPNALSTSNYTVKFYRKLNVGTRFDKKSSISRRSLSVL</sequence>
<reference evidence="1" key="1">
    <citation type="submission" date="2023-07" db="EMBL/GenBank/DDBJ databases">
        <authorList>
            <consortium name="AG Swart"/>
            <person name="Singh M."/>
            <person name="Singh A."/>
            <person name="Seah K."/>
            <person name="Emmerich C."/>
        </authorList>
    </citation>
    <scope>NUCLEOTIDE SEQUENCE</scope>
    <source>
        <strain evidence="1">DP1</strain>
    </source>
</reference>
<proteinExistence type="predicted"/>